<evidence type="ECO:0000313" key="2">
    <source>
        <dbReference type="EMBL" id="VEL16255.1"/>
    </source>
</evidence>
<protein>
    <submittedName>
        <fullName evidence="2">Uncharacterized protein</fullName>
    </submittedName>
</protein>
<dbReference type="OrthoDB" id="9987040at2759"/>
<accession>A0A448WNL2</accession>
<feature type="region of interest" description="Disordered" evidence="1">
    <location>
        <begin position="163"/>
        <end position="182"/>
    </location>
</feature>
<dbReference type="EMBL" id="CAAALY010027741">
    <property type="protein sequence ID" value="VEL16255.1"/>
    <property type="molecule type" value="Genomic_DNA"/>
</dbReference>
<keyword evidence="3" id="KW-1185">Reference proteome</keyword>
<proteinExistence type="predicted"/>
<sequence length="299" mass="32763">MSVSCCQVDSCLRAITAPLPRGPGWQCVYQALEESHSPRRSLGPRASAVKGPVVLNGLSARLNGPTPDQKSIGKCLSESPADDTLAGDTELSTDSESERPSSSSSRRATALDYWRRRLGHFEPGLVSLGRIVTPDQMATEAAIMAGRCVSQATQTLSHQALSLPGAGGGAQGEREVKTPGKDTRRHRAIQVNFMESHLEDREAQTELCLLPPLRALRVDVGTQYLSADVNTPISFFRGSKMLNILFAHVGQLLYRSLQRGIDTILTERNGFYTPPRLAELPIFRFPRDCVNRLPNRLMQ</sequence>
<feature type="region of interest" description="Disordered" evidence="1">
    <location>
        <begin position="59"/>
        <end position="108"/>
    </location>
</feature>
<dbReference type="Proteomes" id="UP000784294">
    <property type="component" value="Unassembled WGS sequence"/>
</dbReference>
<organism evidence="2 3">
    <name type="scientific">Protopolystoma xenopodis</name>
    <dbReference type="NCBI Taxonomy" id="117903"/>
    <lineage>
        <taxon>Eukaryota</taxon>
        <taxon>Metazoa</taxon>
        <taxon>Spiralia</taxon>
        <taxon>Lophotrochozoa</taxon>
        <taxon>Platyhelminthes</taxon>
        <taxon>Monogenea</taxon>
        <taxon>Polyopisthocotylea</taxon>
        <taxon>Polystomatidea</taxon>
        <taxon>Polystomatidae</taxon>
        <taxon>Protopolystoma</taxon>
    </lineage>
</organism>
<dbReference type="AlphaFoldDB" id="A0A448WNL2"/>
<evidence type="ECO:0000313" key="3">
    <source>
        <dbReference type="Proteomes" id="UP000784294"/>
    </source>
</evidence>
<gene>
    <name evidence="2" type="ORF">PXEA_LOCUS9695</name>
</gene>
<feature type="compositionally biased region" description="Basic and acidic residues" evidence="1">
    <location>
        <begin position="172"/>
        <end position="182"/>
    </location>
</feature>
<reference evidence="2" key="1">
    <citation type="submission" date="2018-11" db="EMBL/GenBank/DDBJ databases">
        <authorList>
            <consortium name="Pathogen Informatics"/>
        </authorList>
    </citation>
    <scope>NUCLEOTIDE SEQUENCE</scope>
</reference>
<evidence type="ECO:0000256" key="1">
    <source>
        <dbReference type="SAM" id="MobiDB-lite"/>
    </source>
</evidence>
<comment type="caution">
    <text evidence="2">The sequence shown here is derived from an EMBL/GenBank/DDBJ whole genome shotgun (WGS) entry which is preliminary data.</text>
</comment>
<name>A0A448WNL2_9PLAT</name>